<organism evidence="2 3">
    <name type="scientific">Trichonephila inaurata madagascariensis</name>
    <dbReference type="NCBI Taxonomy" id="2747483"/>
    <lineage>
        <taxon>Eukaryota</taxon>
        <taxon>Metazoa</taxon>
        <taxon>Ecdysozoa</taxon>
        <taxon>Arthropoda</taxon>
        <taxon>Chelicerata</taxon>
        <taxon>Arachnida</taxon>
        <taxon>Araneae</taxon>
        <taxon>Araneomorphae</taxon>
        <taxon>Entelegynae</taxon>
        <taxon>Araneoidea</taxon>
        <taxon>Nephilidae</taxon>
        <taxon>Trichonephila</taxon>
        <taxon>Trichonephila inaurata</taxon>
    </lineage>
</organism>
<dbReference type="PANTHER" id="PTHR47331">
    <property type="entry name" value="PHD-TYPE DOMAIN-CONTAINING PROTEIN"/>
    <property type="match status" value="1"/>
</dbReference>
<dbReference type="InterPro" id="IPR043502">
    <property type="entry name" value="DNA/RNA_pol_sf"/>
</dbReference>
<proteinExistence type="predicted"/>
<dbReference type="InterPro" id="IPR008042">
    <property type="entry name" value="Retrotrans_Pao"/>
</dbReference>
<dbReference type="AlphaFoldDB" id="A0A8X7CE22"/>
<evidence type="ECO:0000259" key="1">
    <source>
        <dbReference type="Pfam" id="PF18701"/>
    </source>
</evidence>
<evidence type="ECO:0000313" key="2">
    <source>
        <dbReference type="EMBL" id="GFY65808.1"/>
    </source>
</evidence>
<name>A0A8X7CE22_9ARAC</name>
<dbReference type="EMBL" id="BMAV01015699">
    <property type="protein sequence ID" value="GFY65808.1"/>
    <property type="molecule type" value="Genomic_DNA"/>
</dbReference>
<protein>
    <submittedName>
        <fullName evidence="2">Integrase catalytic domain-containing protein</fullName>
    </submittedName>
</protein>
<dbReference type="Proteomes" id="UP000886998">
    <property type="component" value="Unassembled WGS sequence"/>
</dbReference>
<dbReference type="Pfam" id="PF18701">
    <property type="entry name" value="DUF5641"/>
    <property type="match status" value="1"/>
</dbReference>
<sequence length="887" mass="100204">MLNPRLQNKTEEEIEKLNNVGLLARKNRFLEFRTEVKDILDSIMSICEEKGEETYCTEKDDILDTLEAILVAMDTQLMPSVVNSNFEFQSVKTCKSKFRCKKCKKPHHSLLHIENVSSRGKQGAVNVLNSSELSVNAPVYSPAPIPGTCEPSKNSRVVDVTSCISDVNPDVQILLCTALIEAGLAKEEKANVRISCLGTSDTRTNGLAEIQFTSHFSSQNSFHASIYVINRIVSMNPHQDLDSSMRELFGDISLADPAFYKSGRIDVLLGVDLTLPLLKGQTLSFGKDKPFAIRSELGWIIDGKANSSGQNSLHVNHIQLVSDQLINKFWELDSVPCAKPLTSLEEACEIISLEYRLTTVTYGTSSAPFLSTRTLRQLAIDEKENYPAALRATLSHFYVDDLLSGSATKKGAIQLVSELQEMMKKGGFSLRKWVSNDPDVLATIPEELKAVDSKHTIKDDQPVKILGIAWLPDVDKFTFTITVNESVIISKIFLQELWSHHLSWDEELPDSLARQWRIFQEQLPLLTNIKIPRCILIPQAIDVQVHGFCDSSEKAYCAVIYIRSKDATQTVVSRLLTSKTRVSPVKPQSLPRLELCSALLLANLLQATLPTLTVPISEIFAWSDSKITLAWLKSEPRRWQPFVANRVAQIQELTPNVLWNFVSGLENPADCGTRGIPPTKCDLWFNGPDWLRSSTFPIGEFEDNPQLQKHMSAEAKRTSHLIMLNVVNATFKAEFLQKFSSWNKLKRVVAYCLRFVKNCSLPTCKRRKSFLTTAELSEAEKGIVKFIQRDHFSMEVSYLSEGKALTAIPQRTVSDDLRHCDRWRLLTRMTQHFWNRWSSEYLTLLQSRSKWRIIQKNLDIGDLVLIKHDNSPPTTVEIRESHGNVPW</sequence>
<keyword evidence="3" id="KW-1185">Reference proteome</keyword>
<evidence type="ECO:0000313" key="3">
    <source>
        <dbReference type="Proteomes" id="UP000886998"/>
    </source>
</evidence>
<dbReference type="SUPFAM" id="SSF56672">
    <property type="entry name" value="DNA/RNA polymerases"/>
    <property type="match status" value="1"/>
</dbReference>
<gene>
    <name evidence="2" type="primary">AVEN_164468_1</name>
    <name evidence="2" type="ORF">TNIN_402001</name>
</gene>
<dbReference type="Pfam" id="PF05380">
    <property type="entry name" value="Peptidase_A17"/>
    <property type="match status" value="1"/>
</dbReference>
<feature type="domain" description="DUF5641" evidence="1">
    <location>
        <begin position="822"/>
        <end position="875"/>
    </location>
</feature>
<comment type="caution">
    <text evidence="2">The sequence shown here is derived from an EMBL/GenBank/DDBJ whole genome shotgun (WGS) entry which is preliminary data.</text>
</comment>
<dbReference type="GO" id="GO:0071897">
    <property type="term" value="P:DNA biosynthetic process"/>
    <property type="evidence" value="ECO:0007669"/>
    <property type="project" value="UniProtKB-ARBA"/>
</dbReference>
<reference evidence="2" key="1">
    <citation type="submission" date="2020-08" db="EMBL/GenBank/DDBJ databases">
        <title>Multicomponent nature underlies the extraordinary mechanical properties of spider dragline silk.</title>
        <authorList>
            <person name="Kono N."/>
            <person name="Nakamura H."/>
            <person name="Mori M."/>
            <person name="Yoshida Y."/>
            <person name="Ohtoshi R."/>
            <person name="Malay A.D."/>
            <person name="Moran D.A.P."/>
            <person name="Tomita M."/>
            <person name="Numata K."/>
            <person name="Arakawa K."/>
        </authorList>
    </citation>
    <scope>NUCLEOTIDE SEQUENCE</scope>
</reference>
<dbReference type="PANTHER" id="PTHR47331:SF4">
    <property type="entry name" value="PEPTIDASE S1 DOMAIN-CONTAINING PROTEIN"/>
    <property type="match status" value="1"/>
</dbReference>
<dbReference type="OrthoDB" id="8033604at2759"/>
<accession>A0A8X7CE22</accession>
<dbReference type="InterPro" id="IPR040676">
    <property type="entry name" value="DUF5641"/>
</dbReference>